<dbReference type="RefSeq" id="WP_133882860.1">
    <property type="nucleotide sequence ID" value="NZ_MWIN01000007.1"/>
</dbReference>
<name>A0A4S3K767_9GAMM</name>
<dbReference type="SUPFAM" id="SSF55486">
    <property type="entry name" value="Metalloproteases ('zincins'), catalytic domain"/>
    <property type="match status" value="1"/>
</dbReference>
<evidence type="ECO:0000313" key="2">
    <source>
        <dbReference type="EMBL" id="TDU26681.1"/>
    </source>
</evidence>
<dbReference type="Gene3D" id="2.60.40.3650">
    <property type="match status" value="1"/>
</dbReference>
<dbReference type="OrthoDB" id="9778516at2"/>
<dbReference type="InterPro" id="IPR040756">
    <property type="entry name" value="Peptidase_M61_N"/>
</dbReference>
<dbReference type="SMART" id="SM00228">
    <property type="entry name" value="PDZ"/>
    <property type="match status" value="1"/>
</dbReference>
<dbReference type="PIRSF" id="PIRSF016493">
    <property type="entry name" value="Glycyl_aminpptds"/>
    <property type="match status" value="1"/>
</dbReference>
<protein>
    <submittedName>
        <fullName evidence="2">Putative metalloprotease with PDZ domain</fullName>
    </submittedName>
</protein>
<keyword evidence="2" id="KW-0378">Hydrolase</keyword>
<dbReference type="Pfam" id="PF17899">
    <property type="entry name" value="Peptidase_M61_N"/>
    <property type="match status" value="1"/>
</dbReference>
<evidence type="ECO:0000313" key="3">
    <source>
        <dbReference type="Proteomes" id="UP000295341"/>
    </source>
</evidence>
<dbReference type="AlphaFoldDB" id="A0A4S3K767"/>
<dbReference type="InterPro" id="IPR036034">
    <property type="entry name" value="PDZ_sf"/>
</dbReference>
<dbReference type="Gene3D" id="2.30.42.10">
    <property type="match status" value="1"/>
</dbReference>
<dbReference type="InterPro" id="IPR027268">
    <property type="entry name" value="Peptidase_M4/M1_CTD_sf"/>
</dbReference>
<dbReference type="Pfam" id="PF05299">
    <property type="entry name" value="Peptidase_M61"/>
    <property type="match status" value="1"/>
</dbReference>
<comment type="caution">
    <text evidence="2">The sequence shown here is derived from an EMBL/GenBank/DDBJ whole genome shotgun (WGS) entry which is preliminary data.</text>
</comment>
<dbReference type="Proteomes" id="UP000295341">
    <property type="component" value="Unassembled WGS sequence"/>
</dbReference>
<keyword evidence="2" id="KW-0482">Metalloprotease</keyword>
<dbReference type="InterPro" id="IPR001478">
    <property type="entry name" value="PDZ"/>
</dbReference>
<keyword evidence="2" id="KW-0645">Protease</keyword>
<dbReference type="GO" id="GO:0006508">
    <property type="term" value="P:proteolysis"/>
    <property type="evidence" value="ECO:0007669"/>
    <property type="project" value="UniProtKB-KW"/>
</dbReference>
<dbReference type="EMBL" id="SOBT01000010">
    <property type="protein sequence ID" value="TDU26681.1"/>
    <property type="molecule type" value="Genomic_DNA"/>
</dbReference>
<dbReference type="GO" id="GO:0008237">
    <property type="term" value="F:metallopeptidase activity"/>
    <property type="evidence" value="ECO:0007669"/>
    <property type="project" value="UniProtKB-KW"/>
</dbReference>
<dbReference type="InterPro" id="IPR024191">
    <property type="entry name" value="Peptidase_M61"/>
</dbReference>
<dbReference type="Gene3D" id="1.10.390.10">
    <property type="entry name" value="Neutral Protease Domain 2"/>
    <property type="match status" value="1"/>
</dbReference>
<keyword evidence="3" id="KW-1185">Reference proteome</keyword>
<organism evidence="2 3">
    <name type="scientific">Panacagrimonas perspica</name>
    <dbReference type="NCBI Taxonomy" id="381431"/>
    <lineage>
        <taxon>Bacteria</taxon>
        <taxon>Pseudomonadati</taxon>
        <taxon>Pseudomonadota</taxon>
        <taxon>Gammaproteobacteria</taxon>
        <taxon>Nevskiales</taxon>
        <taxon>Nevskiaceae</taxon>
        <taxon>Panacagrimonas</taxon>
    </lineage>
</organism>
<sequence>MSADPRYTVSLPDPATHRYVVRCDLPGTATHVLTFRLPAWIRGSYLVRDLAKHVFDVQAWRDGQSVAIERLDKSTFTVPAGTGALRLEYTVNAFDESVRKAFLDTRRGFFNGSSLFYCPDGFREGRFEVVIEPPRGAAFRDWKVATAMPAVEVDDRGFGLYAADDYEALIDHPFELGTFRSFEFQAGGVPHTLVISGRIEADFARVTADLSKICTIQRTMFGDEPALDRYLFLTNVVAAGYGGLEHRASTALISSRADFPRPGQPAQSKEYRGFLGLCSHEYFHLWNVKRITALSFQQSDLAREAYTRDLWHYEGVTSYYDDLFVLRAGVIDAPTYLDALAEQATRLQRSPARSRHTLADASFETWIKYYQPDENSLNASTNYYVKGALAALCVDLRLRRDSAATLDDVMRTLWTRYGREDRGVPEGGLEKVASEVSGLDLRPLFDQLLRSTEELPLEALLADFGVKAELRACTSAIDDGGRTHAKGTVPWVGLRMRPGDTTISAVLDDSPGLAAGLSAGDQLIALDGLRLTGPQWSRRLEALTPGVAVPVHYFRGDELFSTTLVPRAAPLDTWTFTLADAGSEAAERRKRWIGV</sequence>
<evidence type="ECO:0000259" key="1">
    <source>
        <dbReference type="SMART" id="SM00228"/>
    </source>
</evidence>
<proteinExistence type="predicted"/>
<reference evidence="2 3" key="1">
    <citation type="submission" date="2019-03" db="EMBL/GenBank/DDBJ databases">
        <title>Genomic Encyclopedia of Type Strains, Phase IV (KMG-IV): sequencing the most valuable type-strain genomes for metagenomic binning, comparative biology and taxonomic classification.</title>
        <authorList>
            <person name="Goeker M."/>
        </authorList>
    </citation>
    <scope>NUCLEOTIDE SEQUENCE [LARGE SCALE GENOMIC DNA]</scope>
    <source>
        <strain evidence="2 3">DSM 26377</strain>
    </source>
</reference>
<gene>
    <name evidence="2" type="ORF">DFR24_3710</name>
</gene>
<dbReference type="InterPro" id="IPR007963">
    <property type="entry name" value="Peptidase_M61_catalytic"/>
</dbReference>
<feature type="domain" description="PDZ" evidence="1">
    <location>
        <begin position="490"/>
        <end position="557"/>
    </location>
</feature>
<dbReference type="SUPFAM" id="SSF50156">
    <property type="entry name" value="PDZ domain-like"/>
    <property type="match status" value="1"/>
</dbReference>
<accession>A0A4S3K767</accession>